<feature type="compositionally biased region" description="Basic residues" evidence="1">
    <location>
        <begin position="226"/>
        <end position="237"/>
    </location>
</feature>
<evidence type="ECO:0000313" key="2">
    <source>
        <dbReference type="EMBL" id="ACO64589.1"/>
    </source>
</evidence>
<evidence type="ECO:0000256" key="1">
    <source>
        <dbReference type="SAM" id="MobiDB-lite"/>
    </source>
</evidence>
<reference evidence="2 3" key="1">
    <citation type="journal article" date="2009" name="Science">
        <title>Green evolution and dynamic adaptations revealed by genomes of the marine picoeukaryotes Micromonas.</title>
        <authorList>
            <person name="Worden A.Z."/>
            <person name="Lee J.H."/>
            <person name="Mock T."/>
            <person name="Rouze P."/>
            <person name="Simmons M.P."/>
            <person name="Aerts A.L."/>
            <person name="Allen A.E."/>
            <person name="Cuvelier M.L."/>
            <person name="Derelle E."/>
            <person name="Everett M.V."/>
            <person name="Foulon E."/>
            <person name="Grimwood J."/>
            <person name="Gundlach H."/>
            <person name="Henrissat B."/>
            <person name="Napoli C."/>
            <person name="McDonald S.M."/>
            <person name="Parker M.S."/>
            <person name="Rombauts S."/>
            <person name="Salamov A."/>
            <person name="Von Dassow P."/>
            <person name="Badger J.H."/>
            <person name="Coutinho P.M."/>
            <person name="Demir E."/>
            <person name="Dubchak I."/>
            <person name="Gentemann C."/>
            <person name="Eikrem W."/>
            <person name="Gready J.E."/>
            <person name="John U."/>
            <person name="Lanier W."/>
            <person name="Lindquist E.A."/>
            <person name="Lucas S."/>
            <person name="Mayer K.F."/>
            <person name="Moreau H."/>
            <person name="Not F."/>
            <person name="Otillar R."/>
            <person name="Panaud O."/>
            <person name="Pangilinan J."/>
            <person name="Paulsen I."/>
            <person name="Piegu B."/>
            <person name="Poliakov A."/>
            <person name="Robbens S."/>
            <person name="Schmutz J."/>
            <person name="Toulza E."/>
            <person name="Wyss T."/>
            <person name="Zelensky A."/>
            <person name="Zhou K."/>
            <person name="Armbrust E.V."/>
            <person name="Bhattacharya D."/>
            <person name="Goodenough U.W."/>
            <person name="Van de Peer Y."/>
            <person name="Grigoriev I.V."/>
        </authorList>
    </citation>
    <scope>NUCLEOTIDE SEQUENCE [LARGE SCALE GENOMIC DNA]</scope>
    <source>
        <strain evidence="3">RCC299 / NOUM17</strain>
    </source>
</reference>
<protein>
    <submittedName>
        <fullName evidence="2">Uncharacterized protein</fullName>
    </submittedName>
</protein>
<dbReference type="EMBL" id="CP001327">
    <property type="protein sequence ID" value="ACO64589.1"/>
    <property type="molecule type" value="Genomic_DNA"/>
</dbReference>
<feature type="region of interest" description="Disordered" evidence="1">
    <location>
        <begin position="180"/>
        <end position="291"/>
    </location>
</feature>
<dbReference type="InParanoid" id="C1E8Y2"/>
<name>C1E8Y2_MICCC</name>
<evidence type="ECO:0000313" key="3">
    <source>
        <dbReference type="Proteomes" id="UP000002009"/>
    </source>
</evidence>
<dbReference type="Proteomes" id="UP000002009">
    <property type="component" value="Chromosome 6"/>
</dbReference>
<gene>
    <name evidence="2" type="ORF">MICPUN_54509</name>
</gene>
<sequence>MASYKIELKTSNRDCKCRGSCKGNIVDVRPPSFRVVAFPRAFQNTDERVPLIPGPRPSRRNLRSLRGSLQHVLEAPRLHDRESGARSQPLLPAPSLSFHKPLVARAFVTRSFHFFQRSNIAETYPDLADMPGFEEPGIREAWLCAAAHGNMAQVKAAFDAQHFDLDGFVPQSLEEVAAAAPKAKKVPAEKAKKPAAKKAAKASADDKSEPKKRGRPKKIVTESKPLPKKAKAAKPKKAMGSLGSDPYGVVRKPAPPISDGGRRSGRNGTPGPAADDIDTDAYFVSPSSLPA</sequence>
<dbReference type="KEGG" id="mis:MICPUN_54509"/>
<dbReference type="RefSeq" id="XP_002503331.1">
    <property type="nucleotide sequence ID" value="XM_002503285.1"/>
</dbReference>
<proteinExistence type="predicted"/>
<keyword evidence="3" id="KW-1185">Reference proteome</keyword>
<dbReference type="AlphaFoldDB" id="C1E8Y2"/>
<dbReference type="GeneID" id="8244265"/>
<organism evidence="2 3">
    <name type="scientific">Micromonas commoda (strain RCC299 / NOUM17 / CCMP2709)</name>
    <name type="common">Picoplanktonic green alga</name>
    <dbReference type="NCBI Taxonomy" id="296587"/>
    <lineage>
        <taxon>Eukaryota</taxon>
        <taxon>Viridiplantae</taxon>
        <taxon>Chlorophyta</taxon>
        <taxon>Mamiellophyceae</taxon>
        <taxon>Mamiellales</taxon>
        <taxon>Mamiellaceae</taxon>
        <taxon>Micromonas</taxon>
    </lineage>
</organism>
<accession>C1E8Y2</accession>